<dbReference type="InterPro" id="IPR051943">
    <property type="entry name" value="TRAFAC_Dynamin-like_GTPase"/>
</dbReference>
<dbReference type="Pfam" id="PF00350">
    <property type="entry name" value="Dynamin_N"/>
    <property type="match status" value="1"/>
</dbReference>
<accession>A0A4Y7RVH2</accession>
<protein>
    <submittedName>
        <fullName evidence="3">Bacterial dynamin-like protein</fullName>
        <ecNumber evidence="3">3.6.5.5</ecNumber>
    </submittedName>
</protein>
<dbReference type="EMBL" id="QFFZ01000004">
    <property type="protein sequence ID" value="TEB12901.1"/>
    <property type="molecule type" value="Genomic_DNA"/>
</dbReference>
<dbReference type="RefSeq" id="WP_134212429.1">
    <property type="nucleotide sequence ID" value="NZ_QFFZ01000004.1"/>
</dbReference>
<dbReference type="OrthoDB" id="9802035at2"/>
<keyword evidence="3" id="KW-0378">Hydrolase</keyword>
<dbReference type="EC" id="3.6.5.5" evidence="3"/>
<organism evidence="3 4">
    <name type="scientific">Pelotomaculum propionicicum</name>
    <dbReference type="NCBI Taxonomy" id="258475"/>
    <lineage>
        <taxon>Bacteria</taxon>
        <taxon>Bacillati</taxon>
        <taxon>Bacillota</taxon>
        <taxon>Clostridia</taxon>
        <taxon>Eubacteriales</taxon>
        <taxon>Desulfotomaculaceae</taxon>
        <taxon>Pelotomaculum</taxon>
    </lineage>
</organism>
<reference evidence="3 4" key="1">
    <citation type="journal article" date="2018" name="Environ. Microbiol.">
        <title>Novel energy conservation strategies and behaviour of Pelotomaculum schinkii driving syntrophic propionate catabolism.</title>
        <authorList>
            <person name="Hidalgo-Ahumada C.A.P."/>
            <person name="Nobu M.K."/>
            <person name="Narihiro T."/>
            <person name="Tamaki H."/>
            <person name="Liu W.T."/>
            <person name="Kamagata Y."/>
            <person name="Stams A.J.M."/>
            <person name="Imachi H."/>
            <person name="Sousa D.Z."/>
        </authorList>
    </citation>
    <scope>NUCLEOTIDE SEQUENCE [LARGE SCALE GENOMIC DNA]</scope>
    <source>
        <strain evidence="3 4">MGP</strain>
    </source>
</reference>
<evidence type="ECO:0000313" key="4">
    <source>
        <dbReference type="Proteomes" id="UP000297597"/>
    </source>
</evidence>
<sequence length="577" mass="65444">MKILDEVADLAWEKGNSPAASLLKESKARLAQEDFTLVILGEFKRGKSTLINALLRGQLLPTAIVPLTAIPTIIQYGRQLKVNVITLDGTRKEIPIYEIGGYVTERENPKNVKRIREVLISYPSELLKQGVILVDTPGVGSVYQHNTNAAYAYLPYCDAAIFMISIDAPLGKNEIDYLKDILQYTNKLFFVLNKIDIATAEDVNEALEYTRKTLREELGDGAYNMIPLSARQALLARTGKGESIMADTSGIKKLEEVLGSFIRNEKGRLILEAAAARALRAINELEMELLLWRKAMESSFRDLDEKIVLLTAELDKLEREREDSIYLLYREVDRISDMTGEDLNEFRQAKTCEILGWLEDFYKKESPGKSAKELNSAYNGFIKDLIEMVLDEKRIEQSTKVREEFKTVAYRFLNRIEEIVDRMLSVSAEIFEIPLEKSASKEYILGAKKFSFHFAEHPSFIPSLETLTTFGLLPKALIGAQLFKNAKGKLIELFDRNCGRLRSDLVDSLKEGARDLAGEIRLRADAVSQGLRSALQKALNEASMNEEERVDKEVKWQKEYNELLQMKETLKQFIASL</sequence>
<feature type="domain" description="Dynamin N-terminal" evidence="2">
    <location>
        <begin position="38"/>
        <end position="194"/>
    </location>
</feature>
<evidence type="ECO:0000313" key="3">
    <source>
        <dbReference type="EMBL" id="TEB12901.1"/>
    </source>
</evidence>
<dbReference type="PANTHER" id="PTHR43681">
    <property type="entry name" value="TRANSMEMBRANE GTPASE FZO"/>
    <property type="match status" value="1"/>
</dbReference>
<dbReference type="PANTHER" id="PTHR43681:SF1">
    <property type="entry name" value="SARCALUMENIN"/>
    <property type="match status" value="1"/>
</dbReference>
<dbReference type="CDD" id="cd09912">
    <property type="entry name" value="DLP_2"/>
    <property type="match status" value="1"/>
</dbReference>
<dbReference type="InterPro" id="IPR027417">
    <property type="entry name" value="P-loop_NTPase"/>
</dbReference>
<dbReference type="Proteomes" id="UP000297597">
    <property type="component" value="Unassembled WGS sequence"/>
</dbReference>
<dbReference type="GO" id="GO:0016787">
    <property type="term" value="F:hydrolase activity"/>
    <property type="evidence" value="ECO:0007669"/>
    <property type="project" value="UniProtKB-KW"/>
</dbReference>
<dbReference type="InterPro" id="IPR045063">
    <property type="entry name" value="Dynamin_N"/>
</dbReference>
<gene>
    <name evidence="3" type="ORF">Pmgp_00539</name>
</gene>
<proteinExistence type="predicted"/>
<comment type="caution">
    <text evidence="3">The sequence shown here is derived from an EMBL/GenBank/DDBJ whole genome shotgun (WGS) entry which is preliminary data.</text>
</comment>
<dbReference type="SUPFAM" id="SSF52540">
    <property type="entry name" value="P-loop containing nucleoside triphosphate hydrolases"/>
    <property type="match status" value="1"/>
</dbReference>
<evidence type="ECO:0000256" key="1">
    <source>
        <dbReference type="SAM" id="Coils"/>
    </source>
</evidence>
<keyword evidence="4" id="KW-1185">Reference proteome</keyword>
<feature type="coiled-coil region" evidence="1">
    <location>
        <begin position="268"/>
        <end position="320"/>
    </location>
</feature>
<dbReference type="Gene3D" id="3.40.50.300">
    <property type="entry name" value="P-loop containing nucleotide triphosphate hydrolases"/>
    <property type="match status" value="1"/>
</dbReference>
<name>A0A4Y7RVH2_9FIRM</name>
<keyword evidence="1" id="KW-0175">Coiled coil</keyword>
<dbReference type="AlphaFoldDB" id="A0A4Y7RVH2"/>
<evidence type="ECO:0000259" key="2">
    <source>
        <dbReference type="Pfam" id="PF00350"/>
    </source>
</evidence>